<dbReference type="EMBL" id="JAANNP010000001">
    <property type="protein sequence ID" value="NHC12368.1"/>
    <property type="molecule type" value="Genomic_DNA"/>
</dbReference>
<name>A0ABX0GPJ0_9ACTN</name>
<dbReference type="PANTHER" id="PTHR41913">
    <property type="entry name" value="DUF1684 DOMAIN-CONTAINING PROTEIN"/>
    <property type="match status" value="1"/>
</dbReference>
<dbReference type="Proteomes" id="UP000800981">
    <property type="component" value="Unassembled WGS sequence"/>
</dbReference>
<evidence type="ECO:0000313" key="2">
    <source>
        <dbReference type="Proteomes" id="UP000800981"/>
    </source>
</evidence>
<keyword evidence="2" id="KW-1185">Reference proteome</keyword>
<gene>
    <name evidence="1" type="ORF">G9H71_01045</name>
</gene>
<evidence type="ECO:0000313" key="1">
    <source>
        <dbReference type="EMBL" id="NHC12368.1"/>
    </source>
</evidence>
<dbReference type="Pfam" id="PF07920">
    <property type="entry name" value="DUF1684"/>
    <property type="match status" value="1"/>
</dbReference>
<proteinExistence type="predicted"/>
<reference evidence="1 2" key="1">
    <citation type="submission" date="2020-03" db="EMBL/GenBank/DDBJ databases">
        <title>Two novel Motilibacter sp.</title>
        <authorList>
            <person name="Liu S."/>
        </authorList>
    </citation>
    <scope>NUCLEOTIDE SEQUENCE [LARGE SCALE GENOMIC DNA]</scope>
    <source>
        <strain evidence="1 2">E257</strain>
    </source>
</reference>
<dbReference type="PANTHER" id="PTHR41913:SF1">
    <property type="entry name" value="DUF1684 DOMAIN-CONTAINING PROTEIN"/>
    <property type="match status" value="1"/>
</dbReference>
<sequence length="204" mass="22478">MRTVVSERGRLASVSLTLLDWRRRTQAMYAAVRRSPDPQDAWLGWRAARDRLFRTHPDTPLLEPAAHRELPFAPYDPALRFVAPVLPAEPATHAVPVSEGTVQLTRVGRVELPVGSLDLWWLGGYAGGLFVPFADATNRDTTYGGGRYLIDTVKGADLGGDSDGLLLDFNFAYHPSCRYNPRWSCPLAPAGNRLDVPIVAGEQL</sequence>
<accession>A0ABX0GPJ0</accession>
<comment type="caution">
    <text evidence="1">The sequence shown here is derived from an EMBL/GenBank/DDBJ whole genome shotgun (WGS) entry which is preliminary data.</text>
</comment>
<organism evidence="1 2">
    <name type="scientific">Motilibacter deserti</name>
    <dbReference type="NCBI Taxonomy" id="2714956"/>
    <lineage>
        <taxon>Bacteria</taxon>
        <taxon>Bacillati</taxon>
        <taxon>Actinomycetota</taxon>
        <taxon>Actinomycetes</taxon>
        <taxon>Motilibacterales</taxon>
        <taxon>Motilibacteraceae</taxon>
        <taxon>Motilibacter</taxon>
    </lineage>
</organism>
<protein>
    <submittedName>
        <fullName evidence="1">DUF1684 domain-containing protein</fullName>
    </submittedName>
</protein>
<dbReference type="InterPro" id="IPR012467">
    <property type="entry name" value="DUF1684"/>
</dbReference>